<reference evidence="1 2" key="1">
    <citation type="submission" date="2009-12" db="EMBL/GenBank/DDBJ databases">
        <authorList>
            <person name="Lefebure T."/>
            <person name="Cornejo O.E."/>
            <person name="Pavinski Bitar P.D."/>
            <person name="Lang P."/>
            <person name="Stanhope M.J."/>
        </authorList>
    </citation>
    <scope>NUCLEOTIDE SEQUENCE [LARGE SCALE GENOMIC DNA]</scope>
    <source>
        <strain evidence="1 2">FA-1</strain>
    </source>
</reference>
<comment type="caution">
    <text evidence="1">The sequence shown here is derived from an EMBL/GenBank/DDBJ whole genome shotgun (WGS) entry which is preliminary data.</text>
</comment>
<evidence type="ECO:0000313" key="2">
    <source>
        <dbReference type="Proteomes" id="UP000007815"/>
    </source>
</evidence>
<accession>A0ABN0GVM6</accession>
<organism evidence="1 2">
    <name type="scientific">Streptococcus ratti FA-1 = DSM 20564</name>
    <dbReference type="NCBI Taxonomy" id="699248"/>
    <lineage>
        <taxon>Bacteria</taxon>
        <taxon>Bacillati</taxon>
        <taxon>Bacillota</taxon>
        <taxon>Bacilli</taxon>
        <taxon>Lactobacillales</taxon>
        <taxon>Streptococcaceae</taxon>
        <taxon>Streptococcus</taxon>
    </lineage>
</organism>
<dbReference type="EMBL" id="AJTZ01000005">
    <property type="protein sequence ID" value="EJN94566.1"/>
    <property type="molecule type" value="Genomic_DNA"/>
</dbReference>
<proteinExistence type="predicted"/>
<protein>
    <submittedName>
        <fullName evidence="1">Uncharacterized protein</fullName>
    </submittedName>
</protein>
<keyword evidence="2" id="KW-1185">Reference proteome</keyword>
<dbReference type="Proteomes" id="UP000007815">
    <property type="component" value="Unassembled WGS sequence"/>
</dbReference>
<gene>
    <name evidence="1" type="ORF">SRA_08511</name>
</gene>
<sequence length="44" mass="4819">MHQPDLSLTKTPQAKACGVLTGLLQTRTSLQLRFLTGCHRAIPD</sequence>
<name>A0ABN0GVM6_STRRT</name>
<evidence type="ECO:0000313" key="1">
    <source>
        <dbReference type="EMBL" id="EJN94566.1"/>
    </source>
</evidence>